<sequence length="76" mass="9082">IIIGGDSRSFGYDFFGEFIDFYGGVDDDIVIWFEDTNRLRSFSVVKLSVVVLRLLQSHFYFLLHMRYMAFTYLCYR</sequence>
<comment type="caution">
    <text evidence="1">The sequence shown here is derived from an EMBL/GenBank/DDBJ whole genome shotgun (WGS) entry which is preliminary data.</text>
</comment>
<organism evidence="1 2">
    <name type="scientific">Diploptera punctata</name>
    <name type="common">Pacific beetle cockroach</name>
    <dbReference type="NCBI Taxonomy" id="6984"/>
    <lineage>
        <taxon>Eukaryota</taxon>
        <taxon>Metazoa</taxon>
        <taxon>Ecdysozoa</taxon>
        <taxon>Arthropoda</taxon>
        <taxon>Hexapoda</taxon>
        <taxon>Insecta</taxon>
        <taxon>Pterygota</taxon>
        <taxon>Neoptera</taxon>
        <taxon>Polyneoptera</taxon>
        <taxon>Dictyoptera</taxon>
        <taxon>Blattodea</taxon>
        <taxon>Blaberoidea</taxon>
        <taxon>Blaberidae</taxon>
        <taxon>Diplopterinae</taxon>
        <taxon>Diploptera</taxon>
    </lineage>
</organism>
<gene>
    <name evidence="1" type="ORF">L9F63_012367</name>
</gene>
<reference evidence="1" key="1">
    <citation type="journal article" date="2023" name="IScience">
        <title>Live-bearing cockroach genome reveals convergent evolutionary mechanisms linked to viviparity in insects and beyond.</title>
        <authorList>
            <person name="Fouks B."/>
            <person name="Harrison M.C."/>
            <person name="Mikhailova A.A."/>
            <person name="Marchal E."/>
            <person name="English S."/>
            <person name="Carruthers M."/>
            <person name="Jennings E.C."/>
            <person name="Chiamaka E.L."/>
            <person name="Frigard R.A."/>
            <person name="Pippel M."/>
            <person name="Attardo G.M."/>
            <person name="Benoit J.B."/>
            <person name="Bornberg-Bauer E."/>
            <person name="Tobe S.S."/>
        </authorList>
    </citation>
    <scope>NUCLEOTIDE SEQUENCE</scope>
    <source>
        <strain evidence="1">Stay&amp;Tobe</strain>
    </source>
</reference>
<evidence type="ECO:0000313" key="1">
    <source>
        <dbReference type="EMBL" id="KAJ9596608.1"/>
    </source>
</evidence>
<keyword evidence="2" id="KW-1185">Reference proteome</keyword>
<name>A0AAD8ENF1_DIPPU</name>
<feature type="non-terminal residue" evidence="1">
    <location>
        <position position="1"/>
    </location>
</feature>
<evidence type="ECO:0000313" key="2">
    <source>
        <dbReference type="Proteomes" id="UP001233999"/>
    </source>
</evidence>
<reference evidence="1" key="2">
    <citation type="submission" date="2023-05" db="EMBL/GenBank/DDBJ databases">
        <authorList>
            <person name="Fouks B."/>
        </authorList>
    </citation>
    <scope>NUCLEOTIDE SEQUENCE</scope>
    <source>
        <strain evidence="1">Stay&amp;Tobe</strain>
        <tissue evidence="1">Testes</tissue>
    </source>
</reference>
<proteinExistence type="predicted"/>
<dbReference type="AlphaFoldDB" id="A0AAD8ENF1"/>
<feature type="non-terminal residue" evidence="1">
    <location>
        <position position="76"/>
    </location>
</feature>
<dbReference type="EMBL" id="JASPKZ010001978">
    <property type="protein sequence ID" value="KAJ9596608.1"/>
    <property type="molecule type" value="Genomic_DNA"/>
</dbReference>
<dbReference type="Proteomes" id="UP001233999">
    <property type="component" value="Unassembled WGS sequence"/>
</dbReference>
<accession>A0AAD8ENF1</accession>
<protein>
    <submittedName>
        <fullName evidence="1">Uncharacterized protein</fullName>
    </submittedName>
</protein>